<dbReference type="EMBL" id="JAKZHW010000001">
    <property type="protein sequence ID" value="MCH8616350.1"/>
    <property type="molecule type" value="Genomic_DNA"/>
</dbReference>
<dbReference type="InterPro" id="IPR011639">
    <property type="entry name" value="MethylTrfase_TaqI-like_dom"/>
</dbReference>
<organism evidence="7 8">
    <name type="scientific">Sphingomonas telluris</name>
    <dbReference type="NCBI Taxonomy" id="2907998"/>
    <lineage>
        <taxon>Bacteria</taxon>
        <taxon>Pseudomonadati</taxon>
        <taxon>Pseudomonadota</taxon>
        <taxon>Alphaproteobacteria</taxon>
        <taxon>Sphingomonadales</taxon>
        <taxon>Sphingomonadaceae</taxon>
        <taxon>Sphingomonas</taxon>
    </lineage>
</organism>
<keyword evidence="8" id="KW-1185">Reference proteome</keyword>
<keyword evidence="4" id="KW-0949">S-adenosyl-L-methionine</keyword>
<dbReference type="Pfam" id="PF07669">
    <property type="entry name" value="Eco57I"/>
    <property type="match status" value="1"/>
</dbReference>
<dbReference type="InterPro" id="IPR029063">
    <property type="entry name" value="SAM-dependent_MTases_sf"/>
</dbReference>
<dbReference type="RefSeq" id="WP_241447152.1">
    <property type="nucleotide sequence ID" value="NZ_JAKZHW010000001.1"/>
</dbReference>
<dbReference type="InterPro" id="IPR002052">
    <property type="entry name" value="DNA_methylase_N6_adenine_CS"/>
</dbReference>
<evidence type="ECO:0000313" key="7">
    <source>
        <dbReference type="EMBL" id="MCH8616350.1"/>
    </source>
</evidence>
<evidence type="ECO:0000256" key="2">
    <source>
        <dbReference type="ARBA" id="ARBA00022603"/>
    </source>
</evidence>
<dbReference type="PRINTS" id="PR00507">
    <property type="entry name" value="N12N6MTFRASE"/>
</dbReference>
<comment type="catalytic activity">
    <reaction evidence="5">
        <text>a 2'-deoxyadenosine in DNA + S-adenosyl-L-methionine = an N(6)-methyl-2'-deoxyadenosine in DNA + S-adenosyl-L-homocysteine + H(+)</text>
        <dbReference type="Rhea" id="RHEA:15197"/>
        <dbReference type="Rhea" id="RHEA-COMP:12418"/>
        <dbReference type="Rhea" id="RHEA-COMP:12419"/>
        <dbReference type="ChEBI" id="CHEBI:15378"/>
        <dbReference type="ChEBI" id="CHEBI:57856"/>
        <dbReference type="ChEBI" id="CHEBI:59789"/>
        <dbReference type="ChEBI" id="CHEBI:90615"/>
        <dbReference type="ChEBI" id="CHEBI:90616"/>
        <dbReference type="EC" id="2.1.1.72"/>
    </reaction>
</comment>
<evidence type="ECO:0000256" key="5">
    <source>
        <dbReference type="ARBA" id="ARBA00047942"/>
    </source>
</evidence>
<protein>
    <recommendedName>
        <fullName evidence="1">site-specific DNA-methyltransferase (adenine-specific)</fullName>
        <ecNumber evidence="1">2.1.1.72</ecNumber>
    </recommendedName>
</protein>
<evidence type="ECO:0000256" key="3">
    <source>
        <dbReference type="ARBA" id="ARBA00022679"/>
    </source>
</evidence>
<dbReference type="Gene3D" id="3.40.50.150">
    <property type="entry name" value="Vaccinia Virus protein VP39"/>
    <property type="match status" value="2"/>
</dbReference>
<evidence type="ECO:0000256" key="1">
    <source>
        <dbReference type="ARBA" id="ARBA00011900"/>
    </source>
</evidence>
<evidence type="ECO:0000313" key="8">
    <source>
        <dbReference type="Proteomes" id="UP001203058"/>
    </source>
</evidence>
<reference evidence="7 8" key="1">
    <citation type="submission" date="2022-03" db="EMBL/GenBank/DDBJ databases">
        <authorList>
            <person name="Jo J.-H."/>
            <person name="Im W.-T."/>
        </authorList>
    </citation>
    <scope>NUCLEOTIDE SEQUENCE [LARGE SCALE GENOMIC DNA]</scope>
    <source>
        <strain evidence="7 8">SM33</strain>
    </source>
</reference>
<dbReference type="InterPro" id="IPR050953">
    <property type="entry name" value="N4_N6_ade-DNA_methylase"/>
</dbReference>
<evidence type="ECO:0000259" key="6">
    <source>
        <dbReference type="Pfam" id="PF07669"/>
    </source>
</evidence>
<keyword evidence="2" id="KW-0489">Methyltransferase</keyword>
<proteinExistence type="predicted"/>
<comment type="caution">
    <text evidence="7">The sequence shown here is derived from an EMBL/GenBank/DDBJ whole genome shotgun (WGS) entry which is preliminary data.</text>
</comment>
<accession>A0ABS9VN04</accession>
<name>A0ABS9VN04_9SPHN</name>
<dbReference type="PANTHER" id="PTHR33841">
    <property type="entry name" value="DNA METHYLTRANSFERASE YEEA-RELATED"/>
    <property type="match status" value="1"/>
</dbReference>
<dbReference type="PROSITE" id="PS00092">
    <property type="entry name" value="N6_MTASE"/>
    <property type="match status" value="1"/>
</dbReference>
<dbReference type="SUPFAM" id="SSF53335">
    <property type="entry name" value="S-adenosyl-L-methionine-dependent methyltransferases"/>
    <property type="match status" value="1"/>
</dbReference>
<keyword evidence="3" id="KW-0808">Transferase</keyword>
<feature type="domain" description="Type II methyltransferase M.TaqI-like" evidence="6">
    <location>
        <begin position="594"/>
        <end position="841"/>
    </location>
</feature>
<evidence type="ECO:0000256" key="4">
    <source>
        <dbReference type="ARBA" id="ARBA00022691"/>
    </source>
</evidence>
<sequence length="1394" mass="155650">MASSRGTLFSEYYLSEGVATASDWESTFSQLDSVRAQVTALLDDFAGRNAPGEAETESDLVEPLLHILGWTDFLPQIRTSARGRTDVPDYLLFTSESAKAAATILSPAERYRQGAAIVEVKAWEIQLDKASKEISAGAPSTQILRYLSAVEAHSSGSIRFGMLTNGRVWRLYDVKASSRLEGFVEIDLYEAVERVVVSPDSRRDADHLLRLFMFLFGKDGFRKDAGQQTRLVQALRDSKGFEGRVTEALAATVFENVFPSLANAISSADPDRPKTPSISYLNEVRDAALTWLYRLLFVLYAEDRSLLPTRARRDGLWALRNEVARAIDNSELLSSSRRNYDGDLRDLWTQIDLGDEDIGLPPYNGGLFRQGRSELLDRSLISDADFAPLLDALSRERIEGRAKFINYRDLSVQHLGSVYERLLEFDLAAADGLIVTRPQAFARKTSGSYYTPEDLVMLVIRRTVGPLVAERKASFETRAHELQRGSGSPEQAREQLSELDPAARILQLRICDPAMGSGHFLVSLVDFLADEVLKATDEAAELASWADYSSPLLTRLISIRSHIMSEARLHGWAVHDEQLIDRQLVRRIILKRVIHGVDKNPMAVELAKLSLWLHTFTVGAPLSFLDHHLRCGDSLFGEWVRPALDTLAGRGLFGRDAVLRAAKATQSMQRVEELSDADITEVRASRSNFAEVSRETADAHKLLSLLQGWRWIGASTESARKEARKLRREADAIALRDPKGALRLGEASSFLARRVVALDRLLEGEFGDINVAIDNFYGRVTDPDPAVAQLAEARSVAETTNFLHWEIDFPGVWSDWTSDSPEGGFDAVIGNPPWDRLKMQDVEWFAAREPEVAYATRASDRKRMVEALRKTRHPVALDYERASRHASMAARMAALPPEKGGQYPLLGGGDVNLYSLFVERAERLVAKDGLVGLLVPSGIAGDLGASTFFRSISTTGRLSSLLDFANKPTSRDNAFFEGVDSRFKFSALIFGGTSRTSEQAECGFFLVGTSDQDLASETFRLSPADFAAVNPNSGTAPVFRNRRDAALITGIYKRIPILVDHNTPEPERPWKVRYRTMFHMTNDSDKFRTAEELANSGWYQVEGGYWRKGIEEAVPLYTGRMFNQFDHRAAGVEVNEENLHNPALSDRASTEQKADPSFKPSPQFWVKWSEVEPKRDWCLAFRDIARPTDVRTIIAAVLPKAAYGNKAPLLLTADAQSAALLLANLNSFALDFVARSKIQSANANWYIMEQLPILTPNAYDRSFGHRSASEIVTEEVLALTYTAHDLAEFARDMDYLDETGDVRTPILWNDEDRRQRRARLDALYFHLYGLSPDDAHYVLSTFPIVRRKDELEHGHFVTRDLIIGHMRALQAGDSRAIISSQASRSRGPKMNDAA</sequence>
<dbReference type="EC" id="2.1.1.72" evidence="1"/>
<dbReference type="PANTHER" id="PTHR33841:SF1">
    <property type="entry name" value="DNA METHYLTRANSFERASE A"/>
    <property type="match status" value="1"/>
</dbReference>
<gene>
    <name evidence="7" type="ORF">LZ016_09590</name>
</gene>
<dbReference type="Proteomes" id="UP001203058">
    <property type="component" value="Unassembled WGS sequence"/>
</dbReference>